<feature type="region of interest" description="Disordered" evidence="1">
    <location>
        <begin position="163"/>
        <end position="286"/>
    </location>
</feature>
<reference evidence="2" key="1">
    <citation type="journal article" date="2020" name="Stud. Mycol.">
        <title>101 Dothideomycetes genomes: a test case for predicting lifestyles and emergence of pathogens.</title>
        <authorList>
            <person name="Haridas S."/>
            <person name="Albert R."/>
            <person name="Binder M."/>
            <person name="Bloem J."/>
            <person name="Labutti K."/>
            <person name="Salamov A."/>
            <person name="Andreopoulos B."/>
            <person name="Baker S."/>
            <person name="Barry K."/>
            <person name="Bills G."/>
            <person name="Bluhm B."/>
            <person name="Cannon C."/>
            <person name="Castanera R."/>
            <person name="Culley D."/>
            <person name="Daum C."/>
            <person name="Ezra D."/>
            <person name="Gonzalez J."/>
            <person name="Henrissat B."/>
            <person name="Kuo A."/>
            <person name="Liang C."/>
            <person name="Lipzen A."/>
            <person name="Lutzoni F."/>
            <person name="Magnuson J."/>
            <person name="Mondo S."/>
            <person name="Nolan M."/>
            <person name="Ohm R."/>
            <person name="Pangilinan J."/>
            <person name="Park H.-J."/>
            <person name="Ramirez L."/>
            <person name="Alfaro M."/>
            <person name="Sun H."/>
            <person name="Tritt A."/>
            <person name="Yoshinaga Y."/>
            <person name="Zwiers L.-H."/>
            <person name="Turgeon B."/>
            <person name="Goodwin S."/>
            <person name="Spatafora J."/>
            <person name="Crous P."/>
            <person name="Grigoriev I."/>
        </authorList>
    </citation>
    <scope>NUCLEOTIDE SEQUENCE</scope>
    <source>
        <strain evidence="2">CBS 122681</strain>
    </source>
</reference>
<feature type="compositionally biased region" description="Basic and acidic residues" evidence="1">
    <location>
        <begin position="163"/>
        <end position="172"/>
    </location>
</feature>
<evidence type="ECO:0000256" key="1">
    <source>
        <dbReference type="SAM" id="MobiDB-lite"/>
    </source>
</evidence>
<accession>A0A6A6T205</accession>
<name>A0A6A6T205_9PLEO</name>
<feature type="compositionally biased region" description="Polar residues" evidence="1">
    <location>
        <begin position="244"/>
        <end position="254"/>
    </location>
</feature>
<dbReference type="Proteomes" id="UP000799324">
    <property type="component" value="Unassembled WGS sequence"/>
</dbReference>
<proteinExistence type="predicted"/>
<organism evidence="2 3">
    <name type="scientific">Lophiostoma macrostomum CBS 122681</name>
    <dbReference type="NCBI Taxonomy" id="1314788"/>
    <lineage>
        <taxon>Eukaryota</taxon>
        <taxon>Fungi</taxon>
        <taxon>Dikarya</taxon>
        <taxon>Ascomycota</taxon>
        <taxon>Pezizomycotina</taxon>
        <taxon>Dothideomycetes</taxon>
        <taxon>Pleosporomycetidae</taxon>
        <taxon>Pleosporales</taxon>
        <taxon>Lophiostomataceae</taxon>
        <taxon>Lophiostoma</taxon>
    </lineage>
</organism>
<feature type="compositionally biased region" description="Low complexity" evidence="1">
    <location>
        <begin position="255"/>
        <end position="266"/>
    </location>
</feature>
<gene>
    <name evidence="2" type="ORF">K491DRAFT_694126</name>
</gene>
<sequence length="286" mass="32023">MSYPDLGPETSGSAFPYVFTRWYLCGHPDEHIRVDIQPSGRRQHTILPWIQGNIGPGGDTYTLTYTLEKCKLCATRDRNQPNHEIVTGQGRKTRGIGNSRNGFAEVLHRHRHGTGTDGLAMMLHRPVNDEEVATNDEIVWDADQGRYYEPAVRLRLENFDSSLEAERRRRSEGTSSSDQLTELYPSRSRLSNFPAIHSLRAPRQRMTYNSQRSSGDGSRRSEGAGETARVANRDSAGTARSDPTMGTTRRPTVTSGSSWYGSQGYGRLTREEMTSPLPTLPDDDGY</sequence>
<keyword evidence="3" id="KW-1185">Reference proteome</keyword>
<dbReference type="AlphaFoldDB" id="A0A6A6T205"/>
<evidence type="ECO:0000313" key="3">
    <source>
        <dbReference type="Proteomes" id="UP000799324"/>
    </source>
</evidence>
<protein>
    <submittedName>
        <fullName evidence="2">Uncharacterized protein</fullName>
    </submittedName>
</protein>
<dbReference type="EMBL" id="MU004370">
    <property type="protein sequence ID" value="KAF2654045.1"/>
    <property type="molecule type" value="Genomic_DNA"/>
</dbReference>
<evidence type="ECO:0000313" key="2">
    <source>
        <dbReference type="EMBL" id="KAF2654045.1"/>
    </source>
</evidence>
<dbReference type="OrthoDB" id="3794611at2759"/>